<comment type="caution">
    <text evidence="3">The sequence shown here is derived from an EMBL/GenBank/DDBJ whole genome shotgun (WGS) entry which is preliminary data.</text>
</comment>
<dbReference type="Proteomes" id="UP001460270">
    <property type="component" value="Unassembled WGS sequence"/>
</dbReference>
<keyword evidence="4" id="KW-1185">Reference proteome</keyword>
<evidence type="ECO:0008006" key="5">
    <source>
        <dbReference type="Google" id="ProtNLM"/>
    </source>
</evidence>
<organism evidence="3 4">
    <name type="scientific">Mugilogobius chulae</name>
    <name type="common">yellowstripe goby</name>
    <dbReference type="NCBI Taxonomy" id="88201"/>
    <lineage>
        <taxon>Eukaryota</taxon>
        <taxon>Metazoa</taxon>
        <taxon>Chordata</taxon>
        <taxon>Craniata</taxon>
        <taxon>Vertebrata</taxon>
        <taxon>Euteleostomi</taxon>
        <taxon>Actinopterygii</taxon>
        <taxon>Neopterygii</taxon>
        <taxon>Teleostei</taxon>
        <taxon>Neoteleostei</taxon>
        <taxon>Acanthomorphata</taxon>
        <taxon>Gobiaria</taxon>
        <taxon>Gobiiformes</taxon>
        <taxon>Gobioidei</taxon>
        <taxon>Gobiidae</taxon>
        <taxon>Gobionellinae</taxon>
        <taxon>Mugilogobius</taxon>
    </lineage>
</organism>
<gene>
    <name evidence="3" type="ORF">WMY93_023580</name>
</gene>
<dbReference type="GO" id="GO:0010468">
    <property type="term" value="P:regulation of gene expression"/>
    <property type="evidence" value="ECO:0007669"/>
    <property type="project" value="UniProtKB-ARBA"/>
</dbReference>
<dbReference type="InterPro" id="IPR026134">
    <property type="entry name" value="MDFI/MDFIC"/>
</dbReference>
<feature type="compositionally biased region" description="Low complexity" evidence="2">
    <location>
        <begin position="95"/>
        <end position="113"/>
    </location>
</feature>
<evidence type="ECO:0000256" key="1">
    <source>
        <dbReference type="ARBA" id="ARBA00025778"/>
    </source>
</evidence>
<feature type="compositionally biased region" description="Low complexity" evidence="2">
    <location>
        <begin position="48"/>
        <end position="61"/>
    </location>
</feature>
<name>A0AAW0NGT9_9GOBI</name>
<dbReference type="AlphaFoldDB" id="A0AAW0NGT9"/>
<comment type="similarity">
    <text evidence="1">Belongs to the MDFI family.</text>
</comment>
<evidence type="ECO:0000256" key="2">
    <source>
        <dbReference type="SAM" id="MobiDB-lite"/>
    </source>
</evidence>
<accession>A0AAW0NGT9</accession>
<dbReference type="Pfam" id="PF15316">
    <property type="entry name" value="MDFI"/>
    <property type="match status" value="1"/>
</dbReference>
<dbReference type="EMBL" id="JBBPFD010000017">
    <property type="protein sequence ID" value="KAK7891617.1"/>
    <property type="molecule type" value="Genomic_DNA"/>
</dbReference>
<feature type="compositionally biased region" description="Basic and acidic residues" evidence="2">
    <location>
        <begin position="8"/>
        <end position="18"/>
    </location>
</feature>
<protein>
    <recommendedName>
        <fullName evidence="5">MyoD family inhibitor</fullName>
    </recommendedName>
</protein>
<evidence type="ECO:0000313" key="3">
    <source>
        <dbReference type="EMBL" id="KAK7891617.1"/>
    </source>
</evidence>
<proteinExistence type="inferred from homology"/>
<feature type="region of interest" description="Disordered" evidence="2">
    <location>
        <begin position="1"/>
        <end position="119"/>
    </location>
</feature>
<reference evidence="4" key="1">
    <citation type="submission" date="2024-04" db="EMBL/GenBank/DDBJ databases">
        <title>Salinicola lusitanus LLJ914,a marine bacterium isolated from the Okinawa Trough.</title>
        <authorList>
            <person name="Li J."/>
        </authorList>
    </citation>
    <scope>NUCLEOTIDE SEQUENCE [LARGE SCALE GENOMIC DNA]</scope>
</reference>
<sequence>MVPGRHISANEDRAEIKQLEGSPSLKPERLPEPIPVCGGNAKALDLISSQPVPAAAPASAERPQRPKRAQSKSQTRPSCAQCGGLQNLRGPPRDSSLSVHSSISKKSQSKAGSRTTVNQPAANTPADVCFDLLLSCLFCHCSALLLGLCDLCSSGVSSLCFGCAEGCSQCCADVPVEELSCDTHCHSVLVQNCCEPVEFLEFCLECCQICHRS</sequence>
<evidence type="ECO:0000313" key="4">
    <source>
        <dbReference type="Proteomes" id="UP001460270"/>
    </source>
</evidence>